<sequence>MQKRKRTHETQQARRQGTEGQEREGKTQKNKHKKELLTARSAADGGRIIRVASPACLCVCMCVCRREFGDRISVDDRRRSLRSRVSLLQVAWQAHLDRFWVDLRKSNRRPLELCACVCVFVCVCVCVCL</sequence>
<name>A0A7S2JMR2_9EUKA</name>
<dbReference type="AlphaFoldDB" id="A0A7S2JMR2"/>
<feature type="compositionally biased region" description="Basic and acidic residues" evidence="1">
    <location>
        <begin position="8"/>
        <end position="27"/>
    </location>
</feature>
<protein>
    <submittedName>
        <fullName evidence="2">Uncharacterized protein</fullName>
    </submittedName>
</protein>
<feature type="region of interest" description="Disordered" evidence="1">
    <location>
        <begin position="1"/>
        <end position="38"/>
    </location>
</feature>
<organism evidence="2">
    <name type="scientific">Cyanoptyche gloeocystis</name>
    <dbReference type="NCBI Taxonomy" id="77922"/>
    <lineage>
        <taxon>Eukaryota</taxon>
        <taxon>Glaucocystophyceae</taxon>
        <taxon>Glaucocystophyceae incertae sedis</taxon>
        <taxon>Cyanoptyche</taxon>
    </lineage>
</organism>
<dbReference type="EMBL" id="HBGX01000728">
    <property type="protein sequence ID" value="CAD9550788.1"/>
    <property type="molecule type" value="Transcribed_RNA"/>
</dbReference>
<evidence type="ECO:0000313" key="2">
    <source>
        <dbReference type="EMBL" id="CAD9550788.1"/>
    </source>
</evidence>
<proteinExistence type="predicted"/>
<gene>
    <name evidence="2" type="ORF">CGLO1086_LOCUS341</name>
</gene>
<evidence type="ECO:0000256" key="1">
    <source>
        <dbReference type="SAM" id="MobiDB-lite"/>
    </source>
</evidence>
<accession>A0A7S2JMR2</accession>
<reference evidence="2" key="1">
    <citation type="submission" date="2021-01" db="EMBL/GenBank/DDBJ databases">
        <authorList>
            <person name="Corre E."/>
            <person name="Pelletier E."/>
            <person name="Niang G."/>
            <person name="Scheremetjew M."/>
            <person name="Finn R."/>
            <person name="Kale V."/>
            <person name="Holt S."/>
            <person name="Cochrane G."/>
            <person name="Meng A."/>
            <person name="Brown T."/>
            <person name="Cohen L."/>
        </authorList>
    </citation>
    <scope>NUCLEOTIDE SEQUENCE</scope>
    <source>
        <strain evidence="2">SAG4.97</strain>
    </source>
</reference>